<dbReference type="OrthoDB" id="9804278at2"/>
<evidence type="ECO:0000256" key="3">
    <source>
        <dbReference type="ARBA" id="ARBA00005663"/>
    </source>
</evidence>
<dbReference type="InterPro" id="IPR003029">
    <property type="entry name" value="S1_domain"/>
</dbReference>
<evidence type="ECO:0000259" key="16">
    <source>
        <dbReference type="PROSITE" id="PS50126"/>
    </source>
</evidence>
<dbReference type="Gene3D" id="3.40.1260.20">
    <property type="entry name" value="Ribonuclease E, catalytic domain"/>
    <property type="match status" value="1"/>
</dbReference>
<dbReference type="Pfam" id="PF20833">
    <property type="entry name" value="RNase_E_G_Thio"/>
    <property type="match status" value="1"/>
</dbReference>
<keyword evidence="11" id="KW-0699">rRNA-binding</keyword>
<dbReference type="SUPFAM" id="SSF50249">
    <property type="entry name" value="Nucleic acid-binding proteins"/>
    <property type="match status" value="1"/>
</dbReference>
<keyword evidence="9" id="KW-0540">Nuclease</keyword>
<keyword evidence="7" id="KW-0820">tRNA-binding</keyword>
<dbReference type="AlphaFoldDB" id="A0A363UNI4"/>
<comment type="caution">
    <text evidence="17">The sequence shown here is derived from an EMBL/GenBank/DDBJ whole genome shotgun (WGS) entry which is preliminary data.</text>
</comment>
<dbReference type="PANTHER" id="PTHR30001:SF0">
    <property type="entry name" value="RIBONUCLEASE G"/>
    <property type="match status" value="1"/>
</dbReference>
<evidence type="ECO:0000256" key="15">
    <source>
        <dbReference type="ARBA" id="ARBA00022884"/>
    </source>
</evidence>
<protein>
    <recommendedName>
        <fullName evidence="4">Ribonuclease G</fullName>
    </recommendedName>
</protein>
<dbReference type="GO" id="GO:0006364">
    <property type="term" value="P:rRNA processing"/>
    <property type="evidence" value="ECO:0007669"/>
    <property type="project" value="UniProtKB-KW"/>
</dbReference>
<evidence type="ECO:0000256" key="2">
    <source>
        <dbReference type="ARBA" id="ARBA00004496"/>
    </source>
</evidence>
<evidence type="ECO:0000256" key="8">
    <source>
        <dbReference type="ARBA" id="ARBA00022694"/>
    </source>
</evidence>
<evidence type="ECO:0000256" key="9">
    <source>
        <dbReference type="ARBA" id="ARBA00022722"/>
    </source>
</evidence>
<evidence type="ECO:0000256" key="10">
    <source>
        <dbReference type="ARBA" id="ARBA00022723"/>
    </source>
</evidence>
<dbReference type="GO" id="GO:0004519">
    <property type="term" value="F:endonuclease activity"/>
    <property type="evidence" value="ECO:0007669"/>
    <property type="project" value="UniProtKB-KW"/>
</dbReference>
<dbReference type="PANTHER" id="PTHR30001">
    <property type="entry name" value="RIBONUCLEASE"/>
    <property type="match status" value="1"/>
</dbReference>
<keyword evidence="6" id="KW-0698">rRNA processing</keyword>
<dbReference type="Proteomes" id="UP000251800">
    <property type="component" value="Unassembled WGS sequence"/>
</dbReference>
<dbReference type="NCBIfam" id="TIGR00757">
    <property type="entry name" value="RNaseEG"/>
    <property type="match status" value="1"/>
</dbReference>
<dbReference type="SMART" id="SM00316">
    <property type="entry name" value="S1"/>
    <property type="match status" value="1"/>
</dbReference>
<dbReference type="GO" id="GO:0000049">
    <property type="term" value="F:tRNA binding"/>
    <property type="evidence" value="ECO:0007669"/>
    <property type="project" value="UniProtKB-KW"/>
</dbReference>
<sequence length="486" mass="54264">MSTEILVNVTTQETRVALVESGLVQEVFVQRESRYSVVGNLYKGVVRRVLPGMQAAFVDVGLERTAFLHAHDIIPSDEASVGEEPAINELVHEGQDVLVQVVKDPLGTKGARLTTQLSIPSRYLVLLPYSDHVGISARIEDDGERGRLKTALEQVLAEEQTTTGFIVRTAGEGASLEALRSDVQFLTKLWDSIRRSAKDAPKASMVYGDLPMVMRILRDLLGTDVDRVRIDAPESYEQVVRFARRFIPEASDRIELFDGEGPIFDLYSVEDEINRALDRKVMLKSGGYLIIDQTEAMTTVDVNTGSFVGHRNLEETIFKTNLEAAQSLARQLRLRNLGGIIIVDFIDMQDEEHRKQVLRVLERAMARDPARNAISGVSPLGLVEMTRKRTRESLEHILCDACPTCGGRGSVKTVETVCHEIFREIMRSARQFEAREMLVMASAEVITRLLEEQSTALAELEDAVSLPVRLQADPVYTQEQFDVVLV</sequence>
<dbReference type="CDD" id="cd04453">
    <property type="entry name" value="S1_RNase_E"/>
    <property type="match status" value="1"/>
</dbReference>
<keyword evidence="18" id="KW-1185">Reference proteome</keyword>
<evidence type="ECO:0000256" key="5">
    <source>
        <dbReference type="ARBA" id="ARBA00022490"/>
    </source>
</evidence>
<dbReference type="InterPro" id="IPR012340">
    <property type="entry name" value="NA-bd_OB-fold"/>
</dbReference>
<accession>A0A363UNI4</accession>
<evidence type="ECO:0000256" key="7">
    <source>
        <dbReference type="ARBA" id="ARBA00022555"/>
    </source>
</evidence>
<evidence type="ECO:0000256" key="13">
    <source>
        <dbReference type="ARBA" id="ARBA00022801"/>
    </source>
</evidence>
<keyword evidence="13" id="KW-0378">Hydrolase</keyword>
<dbReference type="InterPro" id="IPR048583">
    <property type="entry name" value="RNase_E_G_thioredoxin-like"/>
</dbReference>
<name>A0A363UNI4_9GAMM</name>
<comment type="cofactor">
    <cofactor evidence="1">
        <name>Mg(2+)</name>
        <dbReference type="ChEBI" id="CHEBI:18420"/>
    </cofactor>
</comment>
<dbReference type="EMBL" id="QEQK01000003">
    <property type="protein sequence ID" value="PWN56988.1"/>
    <property type="molecule type" value="Genomic_DNA"/>
</dbReference>
<dbReference type="NCBIfam" id="NF008689">
    <property type="entry name" value="PRK11712.1"/>
    <property type="match status" value="1"/>
</dbReference>
<keyword evidence="10" id="KW-0479">Metal-binding</keyword>
<dbReference type="GO" id="GO:0016787">
    <property type="term" value="F:hydrolase activity"/>
    <property type="evidence" value="ECO:0007669"/>
    <property type="project" value="UniProtKB-KW"/>
</dbReference>
<reference evidence="17 18" key="1">
    <citation type="submission" date="2018-05" db="EMBL/GenBank/DDBJ databases">
        <title>Abyssibacter profundi OUC007T gen. nov., sp. nov, a marine bacterium isolated from seawater of the Mariana Trench.</title>
        <authorList>
            <person name="Zhou S."/>
        </authorList>
    </citation>
    <scope>NUCLEOTIDE SEQUENCE [LARGE SCALE GENOMIC DNA]</scope>
    <source>
        <strain evidence="17 18">OUC007</strain>
    </source>
</reference>
<evidence type="ECO:0000256" key="14">
    <source>
        <dbReference type="ARBA" id="ARBA00022842"/>
    </source>
</evidence>
<keyword evidence="12" id="KW-0255">Endonuclease</keyword>
<keyword evidence="14" id="KW-0460">Magnesium</keyword>
<evidence type="ECO:0000313" key="18">
    <source>
        <dbReference type="Proteomes" id="UP000251800"/>
    </source>
</evidence>
<keyword evidence="5" id="KW-0963">Cytoplasm</keyword>
<evidence type="ECO:0000256" key="11">
    <source>
        <dbReference type="ARBA" id="ARBA00022730"/>
    </source>
</evidence>
<dbReference type="InterPro" id="IPR004659">
    <property type="entry name" value="RNase_E/G"/>
</dbReference>
<gene>
    <name evidence="17" type="ORF">DEH80_03350</name>
</gene>
<evidence type="ECO:0000256" key="4">
    <source>
        <dbReference type="ARBA" id="ARBA00017719"/>
    </source>
</evidence>
<dbReference type="PROSITE" id="PS50126">
    <property type="entry name" value="S1"/>
    <property type="match status" value="1"/>
</dbReference>
<evidence type="ECO:0000313" key="17">
    <source>
        <dbReference type="EMBL" id="PWN56988.1"/>
    </source>
</evidence>
<evidence type="ECO:0000256" key="1">
    <source>
        <dbReference type="ARBA" id="ARBA00001946"/>
    </source>
</evidence>
<dbReference type="GO" id="GO:0019843">
    <property type="term" value="F:rRNA binding"/>
    <property type="evidence" value="ECO:0007669"/>
    <property type="project" value="UniProtKB-KW"/>
</dbReference>
<keyword evidence="15" id="KW-0694">RNA-binding</keyword>
<organism evidence="17 18">
    <name type="scientific">Abyssibacter profundi</name>
    <dbReference type="NCBI Taxonomy" id="2182787"/>
    <lineage>
        <taxon>Bacteria</taxon>
        <taxon>Pseudomonadati</taxon>
        <taxon>Pseudomonadota</taxon>
        <taxon>Gammaproteobacteria</taxon>
        <taxon>Chromatiales</taxon>
        <taxon>Oceanococcaceae</taxon>
        <taxon>Abyssibacter</taxon>
    </lineage>
</organism>
<evidence type="ECO:0000256" key="6">
    <source>
        <dbReference type="ARBA" id="ARBA00022552"/>
    </source>
</evidence>
<evidence type="ECO:0000256" key="12">
    <source>
        <dbReference type="ARBA" id="ARBA00022759"/>
    </source>
</evidence>
<dbReference type="GO" id="GO:0046872">
    <property type="term" value="F:metal ion binding"/>
    <property type="evidence" value="ECO:0007669"/>
    <property type="project" value="UniProtKB-KW"/>
</dbReference>
<keyword evidence="8" id="KW-0819">tRNA processing</keyword>
<dbReference type="RefSeq" id="WP_109719069.1">
    <property type="nucleotide sequence ID" value="NZ_QEQK01000003.1"/>
</dbReference>
<dbReference type="Pfam" id="PF10150">
    <property type="entry name" value="RNase_E_G"/>
    <property type="match status" value="1"/>
</dbReference>
<dbReference type="InterPro" id="IPR019307">
    <property type="entry name" value="RNA-bd_AU-1/RNase_E/G"/>
</dbReference>
<dbReference type="Gene3D" id="2.40.50.140">
    <property type="entry name" value="Nucleic acid-binding proteins"/>
    <property type="match status" value="1"/>
</dbReference>
<proteinExistence type="inferred from homology"/>
<comment type="subcellular location">
    <subcellularLocation>
        <location evidence="2">Cytoplasm</location>
    </subcellularLocation>
</comment>
<feature type="domain" description="S1 motif" evidence="16">
    <location>
        <begin position="39"/>
        <end position="116"/>
    </location>
</feature>
<dbReference type="GO" id="GO:0005737">
    <property type="term" value="C:cytoplasm"/>
    <property type="evidence" value="ECO:0007669"/>
    <property type="project" value="UniProtKB-SubCell"/>
</dbReference>
<dbReference type="GO" id="GO:0004540">
    <property type="term" value="F:RNA nuclease activity"/>
    <property type="evidence" value="ECO:0007669"/>
    <property type="project" value="InterPro"/>
</dbReference>
<dbReference type="GO" id="GO:0008033">
    <property type="term" value="P:tRNA processing"/>
    <property type="evidence" value="ECO:0007669"/>
    <property type="project" value="UniProtKB-KW"/>
</dbReference>
<comment type="similarity">
    <text evidence="3">Belongs to the RNase E/G family. RNase G subfamily.</text>
</comment>